<dbReference type="STRING" id="62062.ENSHHUP00000072564"/>
<keyword evidence="5" id="KW-1185">Reference proteome</keyword>
<reference evidence="5" key="1">
    <citation type="submission" date="2018-06" db="EMBL/GenBank/DDBJ databases">
        <title>Genome assembly of Danube salmon.</title>
        <authorList>
            <person name="Macqueen D.J."/>
            <person name="Gundappa M.K."/>
        </authorList>
    </citation>
    <scope>NUCLEOTIDE SEQUENCE [LARGE SCALE GENOMIC DNA]</scope>
</reference>
<feature type="domain" description="Fibronectin type-III" evidence="3">
    <location>
        <begin position="121"/>
        <end position="218"/>
    </location>
</feature>
<dbReference type="GO" id="GO:0004896">
    <property type="term" value="F:cytokine receptor activity"/>
    <property type="evidence" value="ECO:0007669"/>
    <property type="project" value="TreeGrafter"/>
</dbReference>
<dbReference type="AlphaFoldDB" id="A0A4W5QJG7"/>
<feature type="transmembrane region" description="Helical" evidence="2">
    <location>
        <begin position="225"/>
        <end position="253"/>
    </location>
</feature>
<evidence type="ECO:0000313" key="5">
    <source>
        <dbReference type="Proteomes" id="UP000314982"/>
    </source>
</evidence>
<keyword evidence="2" id="KW-0812">Transmembrane</keyword>
<feature type="compositionally biased region" description="Basic and acidic residues" evidence="1">
    <location>
        <begin position="303"/>
        <end position="312"/>
    </location>
</feature>
<dbReference type="PANTHER" id="PTHR20859">
    <property type="entry name" value="INTERFERON/INTERLEUKIN RECEPTOR"/>
    <property type="match status" value="1"/>
</dbReference>
<evidence type="ECO:0000259" key="3">
    <source>
        <dbReference type="PROSITE" id="PS50853"/>
    </source>
</evidence>
<name>A0A4W5QJG7_9TELE</name>
<organism evidence="4 5">
    <name type="scientific">Hucho hucho</name>
    <name type="common">huchen</name>
    <dbReference type="NCBI Taxonomy" id="62062"/>
    <lineage>
        <taxon>Eukaryota</taxon>
        <taxon>Metazoa</taxon>
        <taxon>Chordata</taxon>
        <taxon>Craniata</taxon>
        <taxon>Vertebrata</taxon>
        <taxon>Euteleostomi</taxon>
        <taxon>Actinopterygii</taxon>
        <taxon>Neopterygii</taxon>
        <taxon>Teleostei</taxon>
        <taxon>Protacanthopterygii</taxon>
        <taxon>Salmoniformes</taxon>
        <taxon>Salmonidae</taxon>
        <taxon>Salmoninae</taxon>
        <taxon>Hucho</taxon>
    </lineage>
</organism>
<feature type="region of interest" description="Disordered" evidence="1">
    <location>
        <begin position="292"/>
        <end position="328"/>
    </location>
</feature>
<proteinExistence type="predicted"/>
<dbReference type="GeneTree" id="ENSGT00940000158231"/>
<dbReference type="Pfam" id="PF09294">
    <property type="entry name" value="Interfer-bind"/>
    <property type="match status" value="1"/>
</dbReference>
<evidence type="ECO:0000256" key="1">
    <source>
        <dbReference type="SAM" id="MobiDB-lite"/>
    </source>
</evidence>
<dbReference type="Proteomes" id="UP000314982">
    <property type="component" value="Unassembled WGS sequence"/>
</dbReference>
<dbReference type="InterPro" id="IPR015373">
    <property type="entry name" value="Interferon/interleukin_rcp_dom"/>
</dbReference>
<dbReference type="InterPro" id="IPR050650">
    <property type="entry name" value="Type-II_Cytokine-TF_Rcpt"/>
</dbReference>
<feature type="region of interest" description="Disordered" evidence="1">
    <location>
        <begin position="727"/>
        <end position="746"/>
    </location>
</feature>
<dbReference type="InterPro" id="IPR036116">
    <property type="entry name" value="FN3_sf"/>
</dbReference>
<dbReference type="PANTHER" id="PTHR20859:SF53">
    <property type="entry name" value="INTERLEUKIN-22 RECEPTOR SUBUNIT ALPHA-1"/>
    <property type="match status" value="1"/>
</dbReference>
<dbReference type="CDD" id="cd00063">
    <property type="entry name" value="FN3"/>
    <property type="match status" value="1"/>
</dbReference>
<reference evidence="4" key="2">
    <citation type="submission" date="2025-08" db="UniProtKB">
        <authorList>
            <consortium name="Ensembl"/>
        </authorList>
    </citation>
    <scope>IDENTIFICATION</scope>
</reference>
<dbReference type="SUPFAM" id="SSF49265">
    <property type="entry name" value="Fibronectin type III"/>
    <property type="match status" value="2"/>
</dbReference>
<dbReference type="Ensembl" id="ENSHHUT00000074965.1">
    <property type="protein sequence ID" value="ENSHHUP00000072564.1"/>
    <property type="gene ID" value="ENSHHUG00000042600.1"/>
</dbReference>
<feature type="compositionally biased region" description="Acidic residues" evidence="1">
    <location>
        <begin position="464"/>
        <end position="474"/>
    </location>
</feature>
<protein>
    <recommendedName>
        <fullName evidence="3">Fibronectin type-III domain-containing protein</fullName>
    </recommendedName>
</protein>
<dbReference type="InterPro" id="IPR003961">
    <property type="entry name" value="FN3_dom"/>
</dbReference>
<keyword evidence="2" id="KW-1133">Transmembrane helix</keyword>
<feature type="compositionally biased region" description="Acidic residues" evidence="1">
    <location>
        <begin position="507"/>
        <end position="517"/>
    </location>
</feature>
<evidence type="ECO:0000313" key="4">
    <source>
        <dbReference type="Ensembl" id="ENSHHUP00000072564.1"/>
    </source>
</evidence>
<dbReference type="PROSITE" id="PS50853">
    <property type="entry name" value="FN3"/>
    <property type="match status" value="1"/>
</dbReference>
<dbReference type="InterPro" id="IPR013783">
    <property type="entry name" value="Ig-like_fold"/>
</dbReference>
<feature type="region of interest" description="Disordered" evidence="1">
    <location>
        <begin position="460"/>
        <end position="520"/>
    </location>
</feature>
<reference evidence="4" key="3">
    <citation type="submission" date="2025-09" db="UniProtKB">
        <authorList>
            <consortium name="Ensembl"/>
        </authorList>
    </citation>
    <scope>IDENTIFICATION</scope>
</reference>
<dbReference type="Pfam" id="PF01108">
    <property type="entry name" value="Tissue_fac"/>
    <property type="match status" value="1"/>
</dbReference>
<dbReference type="GO" id="GO:0005886">
    <property type="term" value="C:plasma membrane"/>
    <property type="evidence" value="ECO:0007669"/>
    <property type="project" value="TreeGrafter"/>
</dbReference>
<evidence type="ECO:0000256" key="2">
    <source>
        <dbReference type="SAM" id="Phobius"/>
    </source>
</evidence>
<dbReference type="Gene3D" id="2.60.40.10">
    <property type="entry name" value="Immunoglobulins"/>
    <property type="match status" value="1"/>
</dbReference>
<accession>A0A4W5QJG7</accession>
<keyword evidence="2" id="KW-0472">Membrane</keyword>
<sequence length="746" mass="81839">MSIFYSAFTHTFFRKDLFKEGISSALCTLPAPVNVTIDSLNFHHVLRWIPGPGTPPGTMYKILRRENNNKALQLRHQTNMTNQKLDLKYPKETYRFCVQASHDLLESPLAGITFIPFTQTVIGPPTLSLDGCGNCLVINITLPEMGTIQNVYGNTVSFQIYWKRAGETQFKETRTTNLSYMLENLKVGVEYCVRVHTVITTNRKTQLSEWKCAHTSIVEPNRVPAVLAGVSVLLIVSGAGLMVLMFVLFYTGFLCKLKTHLPRSLTAQVEGYLVTPERTVSDLVSISSEPEEQWKALRPKAHPNRENSNRAGEEEEEEDDEEEEEEGGNGVVYMDCDVGLFFDSSSSTTQSQEASGANVALNGAGHSGGLSFEAAAEEEEEAPVGMVVLGGQCQREVKGELAKVISSLDGDQPRPLGLAELGGQEEKEMREVAVELEEEKEMREETSGNVNLFSVTLGALKREEEEEEEHDNETDVLLGCSKQEQNPLLPIDSLQRTLGLGSMGSQGEEEEEEEEGGNDYYMDCAAKLSCKSSSSTTQSQDASGTNVALLNAVGHSGGLSSEAAAEEEEDAPVGVVVLGGQGQSEVKGELVKVISSLDRDQPRPLGLVGLGGEEEKEVREEVREEMSINVNLFSVTLEALKREDENETDVLLGCSKQEQKPLLTIDSLQRTLGLDSMGSKGEIQEDTGLVLTPPQTDCTHKYSEYSDRPAVSCRKTYSDCLVTHTGTVQSHSETEEEEDFSGYMGH</sequence>
<feature type="compositionally biased region" description="Acidic residues" evidence="1">
    <location>
        <begin position="313"/>
        <end position="327"/>
    </location>
</feature>